<name>A0ABV0Y7E1_9TELE</name>
<gene>
    <name evidence="1" type="ORF">AMECASPLE_034224</name>
</gene>
<organism evidence="1 2">
    <name type="scientific">Ameca splendens</name>
    <dbReference type="NCBI Taxonomy" id="208324"/>
    <lineage>
        <taxon>Eukaryota</taxon>
        <taxon>Metazoa</taxon>
        <taxon>Chordata</taxon>
        <taxon>Craniata</taxon>
        <taxon>Vertebrata</taxon>
        <taxon>Euteleostomi</taxon>
        <taxon>Actinopterygii</taxon>
        <taxon>Neopterygii</taxon>
        <taxon>Teleostei</taxon>
        <taxon>Neoteleostei</taxon>
        <taxon>Acanthomorphata</taxon>
        <taxon>Ovalentaria</taxon>
        <taxon>Atherinomorphae</taxon>
        <taxon>Cyprinodontiformes</taxon>
        <taxon>Goodeidae</taxon>
        <taxon>Ameca</taxon>
    </lineage>
</organism>
<keyword evidence="2" id="KW-1185">Reference proteome</keyword>
<accession>A0ABV0Y7E1</accession>
<dbReference type="EMBL" id="JAHRIP010023611">
    <property type="protein sequence ID" value="MEQ2289547.1"/>
    <property type="molecule type" value="Genomic_DNA"/>
</dbReference>
<sequence length="101" mass="11411">MLNMSLSKTNEDWKNFGLNIGFSLFPLLLSAAPFESSPWITCLHPIPSIFLCHTNPLHILFRYIHKPPLLSSFDPPVLQLQVQHSWTSVQTLPPLSPNCST</sequence>
<dbReference type="Proteomes" id="UP001469553">
    <property type="component" value="Unassembled WGS sequence"/>
</dbReference>
<evidence type="ECO:0000313" key="1">
    <source>
        <dbReference type="EMBL" id="MEQ2289547.1"/>
    </source>
</evidence>
<protein>
    <submittedName>
        <fullName evidence="1">Uncharacterized protein</fullName>
    </submittedName>
</protein>
<evidence type="ECO:0000313" key="2">
    <source>
        <dbReference type="Proteomes" id="UP001469553"/>
    </source>
</evidence>
<comment type="caution">
    <text evidence="1">The sequence shown here is derived from an EMBL/GenBank/DDBJ whole genome shotgun (WGS) entry which is preliminary data.</text>
</comment>
<proteinExistence type="predicted"/>
<reference evidence="1 2" key="1">
    <citation type="submission" date="2021-06" db="EMBL/GenBank/DDBJ databases">
        <authorList>
            <person name="Palmer J.M."/>
        </authorList>
    </citation>
    <scope>NUCLEOTIDE SEQUENCE [LARGE SCALE GENOMIC DNA]</scope>
    <source>
        <strain evidence="1 2">AS_MEX2019</strain>
        <tissue evidence="1">Muscle</tissue>
    </source>
</reference>